<proteinExistence type="inferred from homology"/>
<feature type="domain" description="Helicase ATP-binding" evidence="10">
    <location>
        <begin position="49"/>
        <end position="214"/>
    </location>
</feature>
<dbReference type="Pfam" id="PF16759">
    <property type="entry name" value="LIG3_BRCT"/>
    <property type="match status" value="1"/>
</dbReference>
<dbReference type="OrthoDB" id="448448at2759"/>
<dbReference type="PANTHER" id="PTHR47157">
    <property type="entry name" value="CHROMODOMAIN-HELICASE-DNA-BINDING PROTEIN 1-LIKE"/>
    <property type="match status" value="1"/>
</dbReference>
<keyword evidence="5" id="KW-0067">ATP-binding</keyword>
<dbReference type="InterPro" id="IPR002589">
    <property type="entry name" value="Macro_dom"/>
</dbReference>
<dbReference type="PROSITE" id="PS50172">
    <property type="entry name" value="BRCT"/>
    <property type="match status" value="1"/>
</dbReference>
<dbReference type="InterPro" id="IPR001357">
    <property type="entry name" value="BRCT_dom"/>
</dbReference>
<dbReference type="GO" id="GO:0005634">
    <property type="term" value="C:nucleus"/>
    <property type="evidence" value="ECO:0007669"/>
    <property type="project" value="UniProtKB-SubCell"/>
</dbReference>
<dbReference type="OMA" id="WQNELFR"/>
<feature type="domain" description="Helicase C-terminal" evidence="11">
    <location>
        <begin position="345"/>
        <end position="512"/>
    </location>
</feature>
<dbReference type="GO" id="GO:0005524">
    <property type="term" value="F:ATP binding"/>
    <property type="evidence" value="ECO:0007669"/>
    <property type="project" value="UniProtKB-KW"/>
</dbReference>
<evidence type="ECO:0000256" key="3">
    <source>
        <dbReference type="ARBA" id="ARBA00022741"/>
    </source>
</evidence>
<feature type="compositionally biased region" description="Basic and acidic residues" evidence="7">
    <location>
        <begin position="640"/>
        <end position="654"/>
    </location>
</feature>
<dbReference type="SMART" id="SM00292">
    <property type="entry name" value="BRCT"/>
    <property type="match status" value="1"/>
</dbReference>
<dbReference type="InterPro" id="IPR036420">
    <property type="entry name" value="BRCT_dom_sf"/>
</dbReference>
<comment type="similarity">
    <text evidence="2">Belongs to the SNF2/RAD54 helicase family.</text>
</comment>
<reference evidence="12" key="1">
    <citation type="submission" date="2022-11" db="UniProtKB">
        <authorList>
            <consortium name="EnsemblMetazoa"/>
        </authorList>
    </citation>
    <scope>IDENTIFICATION</scope>
</reference>
<keyword evidence="6" id="KW-0539">Nucleus</keyword>
<dbReference type="Gene3D" id="3.40.220.10">
    <property type="entry name" value="Leucine Aminopeptidase, subunit E, domain 1"/>
    <property type="match status" value="1"/>
</dbReference>
<dbReference type="Pfam" id="PF00176">
    <property type="entry name" value="SNF2-rel_dom"/>
    <property type="match status" value="1"/>
</dbReference>
<evidence type="ECO:0000256" key="6">
    <source>
        <dbReference type="ARBA" id="ARBA00023242"/>
    </source>
</evidence>
<dbReference type="InterPro" id="IPR001650">
    <property type="entry name" value="Helicase_C-like"/>
</dbReference>
<dbReference type="GO" id="GO:0003678">
    <property type="term" value="F:DNA helicase activity"/>
    <property type="evidence" value="ECO:0007669"/>
    <property type="project" value="InterPro"/>
</dbReference>
<dbReference type="SMART" id="SM00490">
    <property type="entry name" value="HELICc"/>
    <property type="match status" value="1"/>
</dbReference>
<dbReference type="SUPFAM" id="SSF52949">
    <property type="entry name" value="Macro domain-like"/>
    <property type="match status" value="1"/>
</dbReference>
<evidence type="ECO:0000259" key="10">
    <source>
        <dbReference type="PROSITE" id="PS51192"/>
    </source>
</evidence>
<evidence type="ECO:0000256" key="4">
    <source>
        <dbReference type="ARBA" id="ARBA00022801"/>
    </source>
</evidence>
<evidence type="ECO:0000256" key="7">
    <source>
        <dbReference type="SAM" id="MobiDB-lite"/>
    </source>
</evidence>
<dbReference type="FunFam" id="3.40.50.10810:FF:000037">
    <property type="entry name" value="chromodomain-helicase-DNA-binding protein 1-like isoform X1"/>
    <property type="match status" value="1"/>
</dbReference>
<dbReference type="SUPFAM" id="SSF52540">
    <property type="entry name" value="P-loop containing nucleoside triphosphate hydrolases"/>
    <property type="match status" value="2"/>
</dbReference>
<dbReference type="InterPro" id="IPR014001">
    <property type="entry name" value="Helicase_ATP-bd"/>
</dbReference>
<dbReference type="SMART" id="SM00487">
    <property type="entry name" value="DEXDc"/>
    <property type="match status" value="1"/>
</dbReference>
<evidence type="ECO:0000313" key="12">
    <source>
        <dbReference type="EnsemblMetazoa" id="XP_038057160.1"/>
    </source>
</evidence>
<dbReference type="Proteomes" id="UP000887568">
    <property type="component" value="Unplaced"/>
</dbReference>
<protein>
    <recommendedName>
        <fullName evidence="14">Chromodomain-helicase-DNA-binding protein 1-like</fullName>
    </recommendedName>
</protein>
<dbReference type="CDD" id="cd18793">
    <property type="entry name" value="SF2_C_SNF"/>
    <property type="match status" value="1"/>
</dbReference>
<dbReference type="InterPro" id="IPR000330">
    <property type="entry name" value="SNF2_N"/>
</dbReference>
<evidence type="ECO:0000256" key="1">
    <source>
        <dbReference type="ARBA" id="ARBA00004123"/>
    </source>
</evidence>
<dbReference type="InterPro" id="IPR043472">
    <property type="entry name" value="Macro_dom-like"/>
</dbReference>
<evidence type="ECO:0000259" key="8">
    <source>
        <dbReference type="PROSITE" id="PS50172"/>
    </source>
</evidence>
<dbReference type="Gene3D" id="3.40.50.10810">
    <property type="entry name" value="Tandem AAA-ATPase domain"/>
    <property type="match status" value="1"/>
</dbReference>
<feature type="domain" description="Macro" evidence="9">
    <location>
        <begin position="709"/>
        <end position="885"/>
    </location>
</feature>
<evidence type="ECO:0000256" key="2">
    <source>
        <dbReference type="ARBA" id="ARBA00007025"/>
    </source>
</evidence>
<dbReference type="InterPro" id="IPR031916">
    <property type="entry name" value="LIG3_BRCT"/>
</dbReference>
<dbReference type="GO" id="GO:0016787">
    <property type="term" value="F:hydrolase activity"/>
    <property type="evidence" value="ECO:0007669"/>
    <property type="project" value="UniProtKB-KW"/>
</dbReference>
<dbReference type="InterPro" id="IPR038718">
    <property type="entry name" value="SNF2-like_sf"/>
</dbReference>
<dbReference type="AlphaFoldDB" id="A0A914A0P1"/>
<dbReference type="GO" id="GO:0006338">
    <property type="term" value="P:chromatin remodeling"/>
    <property type="evidence" value="ECO:0007669"/>
    <property type="project" value="InterPro"/>
</dbReference>
<dbReference type="PROSITE" id="PS51154">
    <property type="entry name" value="MACRO"/>
    <property type="match status" value="1"/>
</dbReference>
<dbReference type="EnsemblMetazoa" id="XM_038201232.1">
    <property type="protein sequence ID" value="XP_038057160.1"/>
    <property type="gene ID" value="LOC119728834"/>
</dbReference>
<dbReference type="PROSITE" id="PS51192">
    <property type="entry name" value="HELICASE_ATP_BIND_1"/>
    <property type="match status" value="1"/>
</dbReference>
<evidence type="ECO:0000259" key="9">
    <source>
        <dbReference type="PROSITE" id="PS51154"/>
    </source>
</evidence>
<name>A0A914A0P1_PATMI</name>
<dbReference type="SUPFAM" id="SSF52113">
    <property type="entry name" value="BRCT domain"/>
    <property type="match status" value="1"/>
</dbReference>
<evidence type="ECO:0000256" key="5">
    <source>
        <dbReference type="ARBA" id="ARBA00022840"/>
    </source>
</evidence>
<accession>A0A914A0P1</accession>
<sequence length="1027" mass="116736">MDRIRRKITDLSELKNADRIFVDGNAMAKFGLTGITYRPYQMDGLNWLIQRYHRNHGCILGDEMGLGKTCQTIGLLTYLFGSGKSQGPFLILSPLSVMGNWKDELERFSPKLKFFNYMGDKNTREELQSDIRHSKNWQVLLTTYELCLKDASFLRKFSWEVLIVDEGHRLKNQNSLLHQTLKEFTISRHILLTGTPVQNNLTELYSLLSFVAPSIFRVSLKERFLEEYEDMTDDTVKNDLHSILLPFLLRRTKNEVVLDIPKKTEVILYHGLSALQKKLYKAVLTKDYEAFQEQDPISQRPKTRLMNVLMQLRKVVDHPYLFDGVEPEPFQLGEHLVDSSGKLHLLDQLLTFLKQRDHKVLLFSQMTRMLDILQDYLGYRGYSYERLDGSVRSEERFLAIRNFNEQEETFAFLLSTKAGGQGLNLVAADTVIFVDSDFNPQNDLQAAARAHRIGQTRPVKIIRLVGKDSVEEIIIKRADAKLKLTNQVIEGGQFSLGGVGPAESATQLSEMLKFGLDQLLQSEDSSIDDVDLRGMLGSSVNGEWVEEEVTSTQHALEEEEMEEAPEGAMYMFEGKDYSKEPNASGKDREAFETLIVAEITEQEDNAELPRALRKHRSIKNIPELPLPQRKKKEYTPEELEERKRKREEAAAKREEAAAKKAKLMEEAEVRRAQERRQKLEQLWEANDYESANIAMETDEEESEDEENDDFELLHDGNEARAIQYVSGDVTQPINTGDKDAIVVHCVDDSGSWGKGGLFTALKRRSDQPETQYELAGKMRDLALGDAHLIGIDDKMSRSKGKDMVSLIVAQHRDKRNNLSGIKLYALNQGLQRVYRAAKKHNASVHLPRIGYATPGFNWYGTEKLIHKLLASKGIPTHVYYFPRHRAKRRSSSPPASGRHKPHSSAKSHDASAPSTSAASSSTHDAPEHEKGDGAGLPNIFRGVTVSFCDITEGDMKKLTRYVVAYDGDVSEVVSDKTTHIIADEETTEVQTLMDMKVENPDAVIVSTKWLQDCIAKQKRVNEENYRM</sequence>
<dbReference type="GeneID" id="119728834"/>
<dbReference type="InterPro" id="IPR027417">
    <property type="entry name" value="P-loop_NTPase"/>
</dbReference>
<keyword evidence="13" id="KW-1185">Reference proteome</keyword>
<dbReference type="Gene3D" id="3.40.50.10190">
    <property type="entry name" value="BRCT domain"/>
    <property type="match status" value="1"/>
</dbReference>
<dbReference type="InterPro" id="IPR031053">
    <property type="entry name" value="ALC1"/>
</dbReference>
<feature type="region of interest" description="Disordered" evidence="7">
    <location>
        <begin position="621"/>
        <end position="654"/>
    </location>
</feature>
<dbReference type="CDD" id="cd03331">
    <property type="entry name" value="Macro_Poa1p-like_SNF2"/>
    <property type="match status" value="1"/>
</dbReference>
<feature type="domain" description="BRCT" evidence="8">
    <location>
        <begin position="935"/>
        <end position="1027"/>
    </location>
</feature>
<evidence type="ECO:0000313" key="13">
    <source>
        <dbReference type="Proteomes" id="UP000887568"/>
    </source>
</evidence>
<feature type="region of interest" description="Disordered" evidence="7">
    <location>
        <begin position="885"/>
        <end position="936"/>
    </location>
</feature>
<dbReference type="PANTHER" id="PTHR47157:SF1">
    <property type="entry name" value="CHROMODOMAIN-HELICASE-DNA-BINDING PROTEIN 1-LIKE"/>
    <property type="match status" value="1"/>
</dbReference>
<dbReference type="PROSITE" id="PS51194">
    <property type="entry name" value="HELICASE_CTER"/>
    <property type="match status" value="1"/>
</dbReference>
<dbReference type="RefSeq" id="XP_038057160.1">
    <property type="nucleotide sequence ID" value="XM_038201232.1"/>
</dbReference>
<comment type="subcellular location">
    <subcellularLocation>
        <location evidence="1">Nucleus</location>
    </subcellularLocation>
</comment>
<keyword evidence="3" id="KW-0547">Nucleotide-binding</keyword>
<dbReference type="Gene3D" id="3.40.50.300">
    <property type="entry name" value="P-loop containing nucleotide triphosphate hydrolases"/>
    <property type="match status" value="1"/>
</dbReference>
<evidence type="ECO:0008006" key="14">
    <source>
        <dbReference type="Google" id="ProtNLM"/>
    </source>
</evidence>
<evidence type="ECO:0000259" key="11">
    <source>
        <dbReference type="PROSITE" id="PS51194"/>
    </source>
</evidence>
<dbReference type="InterPro" id="IPR049730">
    <property type="entry name" value="SNF2/RAD54-like_C"/>
</dbReference>
<dbReference type="Pfam" id="PF00271">
    <property type="entry name" value="Helicase_C"/>
    <property type="match status" value="1"/>
</dbReference>
<feature type="compositionally biased region" description="Low complexity" evidence="7">
    <location>
        <begin position="910"/>
        <end position="923"/>
    </location>
</feature>
<keyword evidence="4" id="KW-0378">Hydrolase</keyword>
<dbReference type="GO" id="GO:0006281">
    <property type="term" value="P:DNA repair"/>
    <property type="evidence" value="ECO:0007669"/>
    <property type="project" value="InterPro"/>
</dbReference>
<organism evidence="12 13">
    <name type="scientific">Patiria miniata</name>
    <name type="common">Bat star</name>
    <name type="synonym">Asterina miniata</name>
    <dbReference type="NCBI Taxonomy" id="46514"/>
    <lineage>
        <taxon>Eukaryota</taxon>
        <taxon>Metazoa</taxon>
        <taxon>Echinodermata</taxon>
        <taxon>Eleutherozoa</taxon>
        <taxon>Asterozoa</taxon>
        <taxon>Asteroidea</taxon>
        <taxon>Valvatacea</taxon>
        <taxon>Valvatida</taxon>
        <taxon>Asterinidae</taxon>
        <taxon>Patiria</taxon>
    </lineage>
</organism>